<keyword evidence="3" id="KW-1185">Reference proteome</keyword>
<feature type="transmembrane region" description="Helical" evidence="1">
    <location>
        <begin position="141"/>
        <end position="159"/>
    </location>
</feature>
<accession>A0A090AIW6</accession>
<dbReference type="AlphaFoldDB" id="A0A090AIW6"/>
<reference evidence="2 3" key="1">
    <citation type="journal article" date="2014" name="ISME J.">
        <title>Ecophysiology of Thioploca ingrica as revealed by the complete genome sequence supplemented with proteomic evidence.</title>
        <authorList>
            <person name="Kojima H."/>
            <person name="Ogura Y."/>
            <person name="Yamamoto N."/>
            <person name="Togashi T."/>
            <person name="Mori H."/>
            <person name="Watanabe T."/>
            <person name="Nemoto F."/>
            <person name="Kurokawa K."/>
            <person name="Hayashi T."/>
            <person name="Fukui M."/>
        </authorList>
    </citation>
    <scope>NUCLEOTIDE SEQUENCE [LARGE SCALE GENOMIC DNA]</scope>
</reference>
<organism evidence="2 3">
    <name type="scientific">Thioploca ingrica</name>
    <dbReference type="NCBI Taxonomy" id="40754"/>
    <lineage>
        <taxon>Bacteria</taxon>
        <taxon>Pseudomonadati</taxon>
        <taxon>Pseudomonadota</taxon>
        <taxon>Gammaproteobacteria</taxon>
        <taxon>Thiotrichales</taxon>
        <taxon>Thiotrichaceae</taxon>
        <taxon>Thioploca</taxon>
    </lineage>
</organism>
<evidence type="ECO:0000313" key="2">
    <source>
        <dbReference type="EMBL" id="BAP57329.1"/>
    </source>
</evidence>
<dbReference type="EMBL" id="AP014633">
    <property type="protein sequence ID" value="BAP57329.1"/>
    <property type="molecule type" value="Genomic_DNA"/>
</dbReference>
<evidence type="ECO:0000313" key="3">
    <source>
        <dbReference type="Proteomes" id="UP000031623"/>
    </source>
</evidence>
<gene>
    <name evidence="2" type="ORF">THII_3032</name>
</gene>
<proteinExistence type="predicted"/>
<dbReference type="HOGENOM" id="CLU_076328_0_0_6"/>
<keyword evidence="1" id="KW-0812">Transmembrane</keyword>
<feature type="transmembrane region" description="Helical" evidence="1">
    <location>
        <begin position="20"/>
        <end position="39"/>
    </location>
</feature>
<keyword evidence="1" id="KW-1133">Transmembrane helix</keyword>
<dbReference type="GO" id="GO:0016787">
    <property type="term" value="F:hydrolase activity"/>
    <property type="evidence" value="ECO:0007669"/>
    <property type="project" value="UniProtKB-KW"/>
</dbReference>
<keyword evidence="2" id="KW-0378">Hydrolase</keyword>
<dbReference type="Pfam" id="PF04307">
    <property type="entry name" value="YdjM"/>
    <property type="match status" value="1"/>
</dbReference>
<dbReference type="InterPro" id="IPR007404">
    <property type="entry name" value="YdjM-like"/>
</dbReference>
<evidence type="ECO:0000256" key="1">
    <source>
        <dbReference type="SAM" id="Phobius"/>
    </source>
</evidence>
<feature type="transmembrane region" description="Helical" evidence="1">
    <location>
        <begin position="86"/>
        <end position="105"/>
    </location>
</feature>
<keyword evidence="1" id="KW-0472">Membrane</keyword>
<feature type="transmembrane region" description="Helical" evidence="1">
    <location>
        <begin position="117"/>
        <end position="135"/>
    </location>
</feature>
<feature type="transmembrane region" description="Helical" evidence="1">
    <location>
        <begin position="60"/>
        <end position="80"/>
    </location>
</feature>
<name>A0A090AIW6_9GAMM</name>
<protein>
    <submittedName>
        <fullName evidence="2">Putative membrane-bound metal-dependent hydrolase</fullName>
    </submittedName>
</protein>
<dbReference type="OrthoDB" id="5295350at2"/>
<dbReference type="KEGG" id="tig:THII_3032"/>
<feature type="transmembrane region" description="Helical" evidence="1">
    <location>
        <begin position="191"/>
        <end position="208"/>
    </location>
</feature>
<dbReference type="Proteomes" id="UP000031623">
    <property type="component" value="Chromosome"/>
</dbReference>
<sequence>MANFNTHLTVATSISGTLALGLFFNELATVKAVFFYWLLGTLGGILPDIDAPRSIPAKGLFIVSGIVLASLLVVSQLNQFSWAELMLLWIITFMVCRYGLLRLFIRLTHHRGQFHSIFAALLFGLSITVFAYQGLAVHARVAWLAGGFVIMGYLVHLLLDEIYSVDMTKQRLKKSFGSAFKLANTRHKSSTLLLMLANIVLLLWTPGFDKIIHQVYLSLVQIIKSGLGH</sequence>
<dbReference type="STRING" id="40754.THII_3032"/>